<feature type="domain" description="PAS fold-4" evidence="2">
    <location>
        <begin position="60"/>
        <end position="173"/>
    </location>
</feature>
<protein>
    <submittedName>
        <fullName evidence="3">PAS domain-containing protein</fullName>
    </submittedName>
</protein>
<dbReference type="NCBIfam" id="TIGR00229">
    <property type="entry name" value="sensory_box"/>
    <property type="match status" value="1"/>
</dbReference>
<dbReference type="Proteomes" id="UP000807825">
    <property type="component" value="Unassembled WGS sequence"/>
</dbReference>
<dbReference type="InterPro" id="IPR035965">
    <property type="entry name" value="PAS-like_dom_sf"/>
</dbReference>
<dbReference type="InterPro" id="IPR013656">
    <property type="entry name" value="PAS_4"/>
</dbReference>
<proteinExistence type="predicted"/>
<reference evidence="3" key="1">
    <citation type="submission" date="2020-07" db="EMBL/GenBank/DDBJ databases">
        <title>Huge and variable diversity of episymbiotic CPR bacteria and DPANN archaea in groundwater ecosystems.</title>
        <authorList>
            <person name="He C.Y."/>
            <person name="Keren R."/>
            <person name="Whittaker M."/>
            <person name="Farag I.F."/>
            <person name="Doudna J."/>
            <person name="Cate J.H.D."/>
            <person name="Banfield J.F."/>
        </authorList>
    </citation>
    <scope>NUCLEOTIDE SEQUENCE</scope>
    <source>
        <strain evidence="3">NC_groundwater_1664_Pr3_B-0.1um_52_9</strain>
    </source>
</reference>
<dbReference type="Gene3D" id="3.30.450.20">
    <property type="entry name" value="PAS domain"/>
    <property type="match status" value="1"/>
</dbReference>
<evidence type="ECO:0000313" key="3">
    <source>
        <dbReference type="EMBL" id="MBI5251611.1"/>
    </source>
</evidence>
<organism evidence="3 4">
    <name type="scientific">Desulfomonile tiedjei</name>
    <dbReference type="NCBI Taxonomy" id="2358"/>
    <lineage>
        <taxon>Bacteria</taxon>
        <taxon>Pseudomonadati</taxon>
        <taxon>Thermodesulfobacteriota</taxon>
        <taxon>Desulfomonilia</taxon>
        <taxon>Desulfomonilales</taxon>
        <taxon>Desulfomonilaceae</taxon>
        <taxon>Desulfomonile</taxon>
    </lineage>
</organism>
<feature type="coiled-coil region" evidence="1">
    <location>
        <begin position="180"/>
        <end position="228"/>
    </location>
</feature>
<accession>A0A9D6Z802</accession>
<dbReference type="EMBL" id="JACRDE010000500">
    <property type="protein sequence ID" value="MBI5251611.1"/>
    <property type="molecule type" value="Genomic_DNA"/>
</dbReference>
<dbReference type="SUPFAM" id="SSF55785">
    <property type="entry name" value="PYP-like sensor domain (PAS domain)"/>
    <property type="match status" value="1"/>
</dbReference>
<evidence type="ECO:0000259" key="2">
    <source>
        <dbReference type="Pfam" id="PF08448"/>
    </source>
</evidence>
<dbReference type="Pfam" id="PF08448">
    <property type="entry name" value="PAS_4"/>
    <property type="match status" value="1"/>
</dbReference>
<sequence length="234" mass="27104">MALETFAVLDNATDDYAQQLRSQNEPTQTIDLQGLLLPEVSSSGVFDLRSIGTTALGKLLEALPIPIMLIDKWFFVAFANRAFCQISENYKEIQGERFVDMLPSPDDADRARLLTEKTMGLLERVFAERKQQQAEAILKIAEKKIWARLHLRSIRVNADRHIMVIIEDVTAERSQARIGRRDEERLRQALENMKSRIRKQDEELSRTRQRLESEVREHDKTREALKQCLARELT</sequence>
<evidence type="ECO:0000313" key="4">
    <source>
        <dbReference type="Proteomes" id="UP000807825"/>
    </source>
</evidence>
<evidence type="ECO:0000256" key="1">
    <source>
        <dbReference type="SAM" id="Coils"/>
    </source>
</evidence>
<gene>
    <name evidence="3" type="ORF">HY912_19135</name>
</gene>
<comment type="caution">
    <text evidence="3">The sequence shown here is derived from an EMBL/GenBank/DDBJ whole genome shotgun (WGS) entry which is preliminary data.</text>
</comment>
<dbReference type="AlphaFoldDB" id="A0A9D6Z802"/>
<keyword evidence="1" id="KW-0175">Coiled coil</keyword>
<name>A0A9D6Z802_9BACT</name>
<dbReference type="InterPro" id="IPR000014">
    <property type="entry name" value="PAS"/>
</dbReference>